<dbReference type="SUPFAM" id="SSF53756">
    <property type="entry name" value="UDP-Glycosyltransferase/glycogen phosphorylase"/>
    <property type="match status" value="1"/>
</dbReference>
<name>A0ABS8XB75_9BURK</name>
<accession>A0ABS8XB75</accession>
<feature type="domain" description="UDP-N-acetylglucosamine 2-epimerase" evidence="1">
    <location>
        <begin position="25"/>
        <end position="367"/>
    </location>
</feature>
<evidence type="ECO:0000313" key="3">
    <source>
        <dbReference type="Proteomes" id="UP001201463"/>
    </source>
</evidence>
<dbReference type="RefSeq" id="WP_233392627.1">
    <property type="nucleotide sequence ID" value="NZ_JAJTWT010000005.1"/>
</dbReference>
<dbReference type="Proteomes" id="UP001201463">
    <property type="component" value="Unassembled WGS sequence"/>
</dbReference>
<dbReference type="InterPro" id="IPR029767">
    <property type="entry name" value="WecB-like"/>
</dbReference>
<keyword evidence="2" id="KW-0326">Glycosidase</keyword>
<dbReference type="PANTHER" id="PTHR43174">
    <property type="entry name" value="UDP-N-ACETYLGLUCOSAMINE 2-EPIMERASE"/>
    <property type="match status" value="1"/>
</dbReference>
<dbReference type="InterPro" id="IPR020004">
    <property type="entry name" value="UDP-GlcNAc_Epase"/>
</dbReference>
<dbReference type="NCBIfam" id="TIGR03568">
    <property type="entry name" value="NeuC_NnaA"/>
    <property type="match status" value="1"/>
</dbReference>
<organism evidence="2 3">
    <name type="scientific">Pelomonas caseinilytica</name>
    <dbReference type="NCBI Taxonomy" id="2906763"/>
    <lineage>
        <taxon>Bacteria</taxon>
        <taxon>Pseudomonadati</taxon>
        <taxon>Pseudomonadota</taxon>
        <taxon>Betaproteobacteria</taxon>
        <taxon>Burkholderiales</taxon>
        <taxon>Sphaerotilaceae</taxon>
        <taxon>Roseateles</taxon>
    </lineage>
</organism>
<dbReference type="InterPro" id="IPR003331">
    <property type="entry name" value="UDP_GlcNAc_Epimerase_2_dom"/>
</dbReference>
<protein>
    <submittedName>
        <fullName evidence="2">UDP-N-acetylglucosamine 2-epimerase</fullName>
        <ecNumber evidence="2">3.2.1.183</ecNumber>
    </submittedName>
</protein>
<comment type="caution">
    <text evidence="2">The sequence shown here is derived from an EMBL/GenBank/DDBJ whole genome shotgun (WGS) entry which is preliminary data.</text>
</comment>
<sequence length="387" mass="41425">MSARRKIAVVTGSRAEYGLLFWVLKDLQAHPGVELQLIVTGMHLAPEFGLTVREIERDGFPIARRVDMLLSGDTPSSTAKSVALGVIGMSDALAQLAPDMMLVLGDRFEILAAAQAAMIHNIPIAHIAGGDTTEGAFDEAIRHAITKMSHLHLVTTESSACRVRQMGEAPERVLVVGSPGLDHLRRRSLLDRAALEASLGAPLARRNLLITFHPVTLEAGEGLRQQQELLSVLAGLDGDTVCWFTLPNADTGGRALAADLQAWAAGRANVHVYTSLGQLRYLSLMSMVDIVVGNSSSGLYEAPSFQRPTVNIGDRQRGRLAATSVLQCEPRADSIAAALESAWQLNCAGVVNPYGDGRSSGRIVQALLDVPLGQALLKKQFHLISPT</sequence>
<keyword evidence="3" id="KW-1185">Reference proteome</keyword>
<dbReference type="Pfam" id="PF02350">
    <property type="entry name" value="Epimerase_2"/>
    <property type="match status" value="1"/>
</dbReference>
<gene>
    <name evidence="2" type="primary">neuC</name>
    <name evidence="2" type="ORF">LXT12_13050</name>
</gene>
<keyword evidence="2" id="KW-0378">Hydrolase</keyword>
<dbReference type="Gene3D" id="3.40.50.2000">
    <property type="entry name" value="Glycogen Phosphorylase B"/>
    <property type="match status" value="2"/>
</dbReference>
<dbReference type="EC" id="3.2.1.183" evidence="2"/>
<dbReference type="EMBL" id="JAJTWT010000005">
    <property type="protein sequence ID" value="MCE4538179.1"/>
    <property type="molecule type" value="Genomic_DNA"/>
</dbReference>
<evidence type="ECO:0000313" key="2">
    <source>
        <dbReference type="EMBL" id="MCE4538179.1"/>
    </source>
</evidence>
<reference evidence="2 3" key="1">
    <citation type="submission" date="2021-12" db="EMBL/GenBank/DDBJ databases">
        <title>Genome seq of p7.</title>
        <authorList>
            <person name="Seo T."/>
        </authorList>
    </citation>
    <scope>NUCLEOTIDE SEQUENCE [LARGE SCALE GENOMIC DNA]</scope>
    <source>
        <strain evidence="2 3">P7</strain>
    </source>
</reference>
<dbReference type="PANTHER" id="PTHR43174:SF3">
    <property type="entry name" value="UDP-N-ACETYLGLUCOSAMINE 2-EPIMERASE"/>
    <property type="match status" value="1"/>
</dbReference>
<evidence type="ECO:0000259" key="1">
    <source>
        <dbReference type="Pfam" id="PF02350"/>
    </source>
</evidence>
<dbReference type="GO" id="GO:0016798">
    <property type="term" value="F:hydrolase activity, acting on glycosyl bonds"/>
    <property type="evidence" value="ECO:0007669"/>
    <property type="project" value="UniProtKB-KW"/>
</dbReference>
<proteinExistence type="predicted"/>
<dbReference type="CDD" id="cd03786">
    <property type="entry name" value="GTB_UDP-GlcNAc_2-Epimerase"/>
    <property type="match status" value="1"/>
</dbReference>